<proteinExistence type="predicted"/>
<reference evidence="8" key="1">
    <citation type="journal article" date="2014" name="Front. Microbiol.">
        <title>High frequency of phylogenetically diverse reductive dehalogenase-homologous genes in deep subseafloor sedimentary metagenomes.</title>
        <authorList>
            <person name="Kawai M."/>
            <person name="Futagami T."/>
            <person name="Toyoda A."/>
            <person name="Takaki Y."/>
            <person name="Nishi S."/>
            <person name="Hori S."/>
            <person name="Arai W."/>
            <person name="Tsubouchi T."/>
            <person name="Morono Y."/>
            <person name="Uchiyama I."/>
            <person name="Ito T."/>
            <person name="Fujiyama A."/>
            <person name="Inagaki F."/>
            <person name="Takami H."/>
        </authorList>
    </citation>
    <scope>NUCLEOTIDE SEQUENCE</scope>
    <source>
        <strain evidence="8">Expedition CK06-06</strain>
    </source>
</reference>
<dbReference type="Pfam" id="PF12236">
    <property type="entry name" value="Head-tail_con"/>
    <property type="match status" value="1"/>
</dbReference>
<evidence type="ECO:0000256" key="3">
    <source>
        <dbReference type="ARBA" id="ARBA00022612"/>
    </source>
</evidence>
<protein>
    <submittedName>
        <fullName evidence="8">Uncharacterized protein</fullName>
    </submittedName>
</protein>
<feature type="non-terminal residue" evidence="8">
    <location>
        <position position="1"/>
    </location>
</feature>
<feature type="region of interest" description="Disordered" evidence="7">
    <location>
        <begin position="184"/>
        <end position="211"/>
    </location>
</feature>
<evidence type="ECO:0000313" key="8">
    <source>
        <dbReference type="EMBL" id="GAI20231.1"/>
    </source>
</evidence>
<keyword evidence="6" id="KW-1160">Virus entry into host cell</keyword>
<feature type="compositionally biased region" description="Low complexity" evidence="7">
    <location>
        <begin position="184"/>
        <end position="197"/>
    </location>
</feature>
<dbReference type="InterPro" id="IPR020991">
    <property type="entry name" value="Connector_podovirus"/>
</dbReference>
<dbReference type="GO" id="GO:0044423">
    <property type="term" value="C:virion component"/>
    <property type="evidence" value="ECO:0007669"/>
    <property type="project" value="UniProtKB-KW"/>
</dbReference>
<keyword evidence="4" id="KW-0946">Virion</keyword>
<comment type="subcellular location">
    <subcellularLocation>
        <location evidence="1">Virion</location>
    </subcellularLocation>
</comment>
<evidence type="ECO:0000256" key="6">
    <source>
        <dbReference type="ARBA" id="ARBA00023296"/>
    </source>
</evidence>
<evidence type="ECO:0000256" key="2">
    <source>
        <dbReference type="ARBA" id="ARBA00022595"/>
    </source>
</evidence>
<organism evidence="8">
    <name type="scientific">marine sediment metagenome</name>
    <dbReference type="NCBI Taxonomy" id="412755"/>
    <lineage>
        <taxon>unclassified sequences</taxon>
        <taxon>metagenomes</taxon>
        <taxon>ecological metagenomes</taxon>
    </lineage>
</organism>
<sequence>GLQGNFPVTEASLERQTGIIDRAFFRDAFSPLEGLTGDRRTTLEIRERVRQTWHKIGRPVARFWYELMTDLIERSILLLIRNGVAVAPPPELEGRNFNLDFISPFALELKSQQSRAFREWVGFVAEMEAVFPGAIDNVDSDDAIMRTGRTLGVNVEDMASEEQKDEKREARALQAQQQLELQAAQTAGQAYGQTTGAPEEGSPAAAVMEAV</sequence>
<evidence type="ECO:0000256" key="4">
    <source>
        <dbReference type="ARBA" id="ARBA00022844"/>
    </source>
</evidence>
<dbReference type="AlphaFoldDB" id="X1MQB0"/>
<evidence type="ECO:0000256" key="7">
    <source>
        <dbReference type="SAM" id="MobiDB-lite"/>
    </source>
</evidence>
<name>X1MQB0_9ZZZZ</name>
<gene>
    <name evidence="8" type="ORF">S06H3_29298</name>
</gene>
<keyword evidence="2" id="KW-1162">Viral penetration into host cytoplasm</keyword>
<accession>X1MQB0</accession>
<keyword evidence="3" id="KW-1188">Viral release from host cell</keyword>
<evidence type="ECO:0000256" key="1">
    <source>
        <dbReference type="ARBA" id="ARBA00004328"/>
    </source>
</evidence>
<dbReference type="EMBL" id="BARV01017160">
    <property type="protein sequence ID" value="GAI20231.1"/>
    <property type="molecule type" value="Genomic_DNA"/>
</dbReference>
<evidence type="ECO:0000256" key="5">
    <source>
        <dbReference type="ARBA" id="ARBA00023219"/>
    </source>
</evidence>
<dbReference type="GO" id="GO:0046718">
    <property type="term" value="P:symbiont entry into host cell"/>
    <property type="evidence" value="ECO:0007669"/>
    <property type="project" value="UniProtKB-KW"/>
</dbReference>
<comment type="caution">
    <text evidence="8">The sequence shown here is derived from an EMBL/GenBank/DDBJ whole genome shotgun (WGS) entry which is preliminary data.</text>
</comment>
<keyword evidence="5" id="KW-0231">Viral genome packaging</keyword>